<organism evidence="2 3">
    <name type="scientific">Spinacia oleracea</name>
    <name type="common">Spinach</name>
    <dbReference type="NCBI Taxonomy" id="3562"/>
    <lineage>
        <taxon>Eukaryota</taxon>
        <taxon>Viridiplantae</taxon>
        <taxon>Streptophyta</taxon>
        <taxon>Embryophyta</taxon>
        <taxon>Tracheophyta</taxon>
        <taxon>Spermatophyta</taxon>
        <taxon>Magnoliopsida</taxon>
        <taxon>eudicotyledons</taxon>
        <taxon>Gunneridae</taxon>
        <taxon>Pentapetalae</taxon>
        <taxon>Caryophyllales</taxon>
        <taxon>Chenopodiaceae</taxon>
        <taxon>Chenopodioideae</taxon>
        <taxon>Anserineae</taxon>
        <taxon>Spinacia</taxon>
    </lineage>
</organism>
<evidence type="ECO:0000313" key="2">
    <source>
        <dbReference type="Proteomes" id="UP000813463"/>
    </source>
</evidence>
<protein>
    <submittedName>
        <fullName evidence="3">Nodulin-related protein 1</fullName>
    </submittedName>
</protein>
<keyword evidence="2" id="KW-1185">Reference proteome</keyword>
<feature type="compositionally biased region" description="Polar residues" evidence="1">
    <location>
        <begin position="10"/>
        <end position="29"/>
    </location>
</feature>
<reference evidence="2" key="1">
    <citation type="journal article" date="2021" name="Nat. Commun.">
        <title>Genomic analyses provide insights into spinach domestication and the genetic basis of agronomic traits.</title>
        <authorList>
            <person name="Cai X."/>
            <person name="Sun X."/>
            <person name="Xu C."/>
            <person name="Sun H."/>
            <person name="Wang X."/>
            <person name="Ge C."/>
            <person name="Zhang Z."/>
            <person name="Wang Q."/>
            <person name="Fei Z."/>
            <person name="Jiao C."/>
            <person name="Wang Q."/>
        </authorList>
    </citation>
    <scope>NUCLEOTIDE SEQUENCE [LARGE SCALE GENOMIC DNA]</scope>
    <source>
        <strain evidence="2">cv. Varoflay</strain>
    </source>
</reference>
<feature type="compositionally biased region" description="Basic and acidic residues" evidence="1">
    <location>
        <begin position="126"/>
        <end position="141"/>
    </location>
</feature>
<dbReference type="PANTHER" id="PTHR35098">
    <property type="entry name" value="EXPRESSED PROTEIN"/>
    <property type="match status" value="1"/>
</dbReference>
<sequence>MEDGHYTRGKPTTHTGQSQGHTPSKSELMSSAKLVADAAKSALARDKEKIDKAKVAGAAGNLLGAAKHYGKLEEKSYGKYVGKAETYLHQYHSTQTQTQSHSSSGSSYTSTTTTTHSSAPYGGSHDGGEGKHGHSSGEGKHGYSSGEGKHGHPSGGGDGGSGGYGEYIKLAQGLLNKKQDHGGEGGGSGHSSGGGSGGAGDYIKLAQGLLNKKQDHGGEGGGNGHSSGGGASDYIKLAQGLMKKR</sequence>
<dbReference type="GO" id="GO:0010115">
    <property type="term" value="P:regulation of abscisic acid biosynthetic process"/>
    <property type="evidence" value="ECO:0007669"/>
    <property type="project" value="InterPro"/>
</dbReference>
<feature type="compositionally biased region" description="Low complexity" evidence="1">
    <location>
        <begin position="92"/>
        <end position="118"/>
    </location>
</feature>
<accession>A0A9R0J3M8</accession>
<feature type="compositionally biased region" description="Gly residues" evidence="1">
    <location>
        <begin position="219"/>
        <end position="231"/>
    </location>
</feature>
<feature type="compositionally biased region" description="Gly residues" evidence="1">
    <location>
        <begin position="153"/>
        <end position="165"/>
    </location>
</feature>
<dbReference type="RefSeq" id="XP_021860788.2">
    <property type="nucleotide sequence ID" value="XM_022005096.2"/>
</dbReference>
<dbReference type="KEGG" id="soe:110799828"/>
<dbReference type="PANTHER" id="PTHR35098:SF1">
    <property type="entry name" value="NODULIN-RELATED PROTEIN 2"/>
    <property type="match status" value="1"/>
</dbReference>
<gene>
    <name evidence="3" type="primary">LOC110799828</name>
</gene>
<feature type="region of interest" description="Disordered" evidence="1">
    <location>
        <begin position="1"/>
        <end position="50"/>
    </location>
</feature>
<proteinExistence type="predicted"/>
<evidence type="ECO:0000313" key="3">
    <source>
        <dbReference type="RefSeq" id="XP_021860788.2"/>
    </source>
</evidence>
<feature type="region of interest" description="Disordered" evidence="1">
    <location>
        <begin position="92"/>
        <end position="245"/>
    </location>
</feature>
<dbReference type="GeneID" id="110799828"/>
<dbReference type="Proteomes" id="UP000813463">
    <property type="component" value="Chromosome 5"/>
</dbReference>
<reference evidence="3" key="2">
    <citation type="submission" date="2025-08" db="UniProtKB">
        <authorList>
            <consortium name="RefSeq"/>
        </authorList>
    </citation>
    <scope>IDENTIFICATION</scope>
    <source>
        <tissue evidence="3">Leaf</tissue>
    </source>
</reference>
<dbReference type="GO" id="GO:0009408">
    <property type="term" value="P:response to heat"/>
    <property type="evidence" value="ECO:0007669"/>
    <property type="project" value="InterPro"/>
</dbReference>
<evidence type="ECO:0000256" key="1">
    <source>
        <dbReference type="SAM" id="MobiDB-lite"/>
    </source>
</evidence>
<dbReference type="AlphaFoldDB" id="A0A9R0J3M8"/>
<name>A0A9R0J3M8_SPIOL</name>
<feature type="compositionally biased region" description="Gly residues" evidence="1">
    <location>
        <begin position="184"/>
        <end position="200"/>
    </location>
</feature>
<dbReference type="InterPro" id="IPR040294">
    <property type="entry name" value="Nodulin-rel_1/2"/>
</dbReference>